<dbReference type="Gene3D" id="2.40.10.120">
    <property type="match status" value="1"/>
</dbReference>
<keyword evidence="12" id="KW-0346">Stress response</keyword>
<dbReference type="PANTHER" id="PTHR22939:SF130">
    <property type="entry name" value="PERIPLASMIC SERINE ENDOPROTEASE DEGP-LIKE-RELATED"/>
    <property type="match status" value="1"/>
</dbReference>
<comment type="subcellular location">
    <subcellularLocation>
        <location evidence="2">Periplasm</location>
    </subcellularLocation>
</comment>
<dbReference type="PRINTS" id="PR00834">
    <property type="entry name" value="PROTEASES2C"/>
</dbReference>
<feature type="signal peptide" evidence="17">
    <location>
        <begin position="1"/>
        <end position="31"/>
    </location>
</feature>
<evidence type="ECO:0000256" key="11">
    <source>
        <dbReference type="ARBA" id="ARBA00022825"/>
    </source>
</evidence>
<dbReference type="EMBL" id="CP043046">
    <property type="protein sequence ID" value="QEI06944.1"/>
    <property type="molecule type" value="Genomic_DNA"/>
</dbReference>
<feature type="binding site" evidence="15">
    <location>
        <position position="133"/>
    </location>
    <ligand>
        <name>substrate</name>
    </ligand>
</feature>
<keyword evidence="20" id="KW-1185">Reference proteome</keyword>
<evidence type="ECO:0000256" key="7">
    <source>
        <dbReference type="ARBA" id="ARBA00022729"/>
    </source>
</evidence>
<evidence type="ECO:0000259" key="18">
    <source>
        <dbReference type="PROSITE" id="PS50106"/>
    </source>
</evidence>
<feature type="binding site" evidence="15">
    <location>
        <begin position="232"/>
        <end position="234"/>
    </location>
    <ligand>
        <name>substrate</name>
    </ligand>
</feature>
<proteinExistence type="inferred from homology"/>
<evidence type="ECO:0000313" key="20">
    <source>
        <dbReference type="Proteomes" id="UP000325161"/>
    </source>
</evidence>
<comment type="similarity">
    <text evidence="3">Belongs to the peptidase S1C family.</text>
</comment>
<evidence type="ECO:0000256" key="1">
    <source>
        <dbReference type="ARBA" id="ARBA00001772"/>
    </source>
</evidence>
<keyword evidence="7 17" id="KW-0732">Signal</keyword>
<feature type="active site" description="Charge relay system" evidence="14">
    <location>
        <position position="234"/>
    </location>
</feature>
<evidence type="ECO:0000256" key="16">
    <source>
        <dbReference type="SAM" id="MobiDB-lite"/>
    </source>
</evidence>
<feature type="active site" description="Charge relay system" evidence="14">
    <location>
        <position position="163"/>
    </location>
</feature>
<dbReference type="CDD" id="cd10839">
    <property type="entry name" value="cpPDZ1_DegP-like"/>
    <property type="match status" value="1"/>
</dbReference>
<feature type="domain" description="PDZ" evidence="18">
    <location>
        <begin position="290"/>
        <end position="346"/>
    </location>
</feature>
<dbReference type="EC" id="3.4.21.107" evidence="4"/>
<evidence type="ECO:0000256" key="17">
    <source>
        <dbReference type="SAM" id="SignalP"/>
    </source>
</evidence>
<dbReference type="PROSITE" id="PS50106">
    <property type="entry name" value="PDZ"/>
    <property type="match status" value="1"/>
</dbReference>
<protein>
    <recommendedName>
        <fullName evidence="5">Probable periplasmic serine endoprotease DegP-like</fullName>
        <ecNumber evidence="4">3.4.21.107</ecNumber>
    </recommendedName>
    <alternativeName>
        <fullName evidence="13">Protease Do</fullName>
    </alternativeName>
</protein>
<dbReference type="Pfam" id="PF13180">
    <property type="entry name" value="PDZ_2"/>
    <property type="match status" value="1"/>
</dbReference>
<dbReference type="SUPFAM" id="SSF50494">
    <property type="entry name" value="Trypsin-like serine proteases"/>
    <property type="match status" value="1"/>
</dbReference>
<evidence type="ECO:0000256" key="4">
    <source>
        <dbReference type="ARBA" id="ARBA00013035"/>
    </source>
</evidence>
<keyword evidence="6" id="KW-0645">Protease</keyword>
<dbReference type="InterPro" id="IPR011782">
    <property type="entry name" value="Pept_S1C_Do"/>
</dbReference>
<dbReference type="RefSeq" id="WP_148815991.1">
    <property type="nucleotide sequence ID" value="NZ_CP043046.1"/>
</dbReference>
<sequence length="493" mass="52317">MPQSMSRRFARHSMLMLFAAFAMLMGSIAQAQTRGLPDFTDLVDQADPAVVNIRTSAKISARGPAPGGQDPAELFKWFFGPDFEMPGQGNGPGTTPRGPRGGGGGGGEEREVPRGVGSGFFISNDGFILTNHHVVAGADEITVTLTDRREFKAKIIGSDQRTDVALIKIEATGLTPLRIGDPSTLRKGEWVMAIGSPFGLDSTVTAGIVSAKGRDTGDYLPFIQTDVAVNPGNSGGPLLNMRGEVIGINSQIISRNGGFMGISLAIPIDDAMRVVEQLRASGRVVRGRIGVQIGEVTRDIVEALGLKTQQGALVRAIEKGSPAEKAGIQPGDVVLKFGDRTIERLSDLPRAVGDTKPGVSVPVQVWRLGNSRTVNVVVTELQADKDAKVPTPGKAPDEPKNQIDTLGLAVIEVPAARRAELSIQGGVQVQTVEGAAERAGIRPGDIVMALGTTEIVNVNQYRTLTAKLEKGKTYGLLVRRDELTQWVTVKLAK</sequence>
<evidence type="ECO:0000256" key="14">
    <source>
        <dbReference type="PIRSR" id="PIRSR611782-1"/>
    </source>
</evidence>
<evidence type="ECO:0000256" key="9">
    <source>
        <dbReference type="ARBA" id="ARBA00022764"/>
    </source>
</evidence>
<dbReference type="InterPro" id="IPR009003">
    <property type="entry name" value="Peptidase_S1_PA"/>
</dbReference>
<evidence type="ECO:0000256" key="6">
    <source>
        <dbReference type="ARBA" id="ARBA00022670"/>
    </source>
</evidence>
<organism evidence="19 20">
    <name type="scientific">Pigmentiphaga aceris</name>
    <dbReference type="NCBI Taxonomy" id="1940612"/>
    <lineage>
        <taxon>Bacteria</taxon>
        <taxon>Pseudomonadati</taxon>
        <taxon>Pseudomonadota</taxon>
        <taxon>Betaproteobacteria</taxon>
        <taxon>Burkholderiales</taxon>
        <taxon>Alcaligenaceae</taxon>
        <taxon>Pigmentiphaga</taxon>
    </lineage>
</organism>
<dbReference type="KEGG" id="pacr:FXN63_14690"/>
<evidence type="ECO:0000256" key="5">
    <source>
        <dbReference type="ARBA" id="ARBA00013958"/>
    </source>
</evidence>
<feature type="active site" description="Charge relay system" evidence="14">
    <location>
        <position position="133"/>
    </location>
</feature>
<keyword evidence="10" id="KW-0378">Hydrolase</keyword>
<comment type="catalytic activity">
    <reaction evidence="1">
        <text>Acts on substrates that are at least partially unfolded. The cleavage site P1 residue is normally between a pair of hydrophobic residues, such as Val-|-Val.</text>
        <dbReference type="EC" id="3.4.21.107"/>
    </reaction>
</comment>
<dbReference type="PANTHER" id="PTHR22939">
    <property type="entry name" value="SERINE PROTEASE FAMILY S1C HTRA-RELATED"/>
    <property type="match status" value="1"/>
</dbReference>
<dbReference type="Gene3D" id="2.30.42.10">
    <property type="match status" value="2"/>
</dbReference>
<dbReference type="Pfam" id="PF13365">
    <property type="entry name" value="Trypsin_2"/>
    <property type="match status" value="1"/>
</dbReference>
<keyword evidence="8" id="KW-0677">Repeat</keyword>
<evidence type="ECO:0000256" key="12">
    <source>
        <dbReference type="ARBA" id="ARBA00023016"/>
    </source>
</evidence>
<evidence type="ECO:0000256" key="2">
    <source>
        <dbReference type="ARBA" id="ARBA00004418"/>
    </source>
</evidence>
<keyword evidence="11" id="KW-0720">Serine protease</keyword>
<feature type="binding site" evidence="15">
    <location>
        <position position="163"/>
    </location>
    <ligand>
        <name>substrate</name>
    </ligand>
</feature>
<evidence type="ECO:0000256" key="3">
    <source>
        <dbReference type="ARBA" id="ARBA00010541"/>
    </source>
</evidence>
<evidence type="ECO:0000256" key="13">
    <source>
        <dbReference type="ARBA" id="ARBA00032850"/>
    </source>
</evidence>
<keyword evidence="9" id="KW-0574">Periplasm</keyword>
<name>A0A5C0AZB8_9BURK</name>
<dbReference type="GO" id="GO:0042597">
    <property type="term" value="C:periplasmic space"/>
    <property type="evidence" value="ECO:0007669"/>
    <property type="project" value="UniProtKB-SubCell"/>
</dbReference>
<dbReference type="InterPro" id="IPR001478">
    <property type="entry name" value="PDZ"/>
</dbReference>
<dbReference type="GO" id="GO:0006508">
    <property type="term" value="P:proteolysis"/>
    <property type="evidence" value="ECO:0007669"/>
    <property type="project" value="UniProtKB-KW"/>
</dbReference>
<dbReference type="SMART" id="SM00228">
    <property type="entry name" value="PDZ"/>
    <property type="match status" value="2"/>
</dbReference>
<evidence type="ECO:0000313" key="19">
    <source>
        <dbReference type="EMBL" id="QEI06944.1"/>
    </source>
</evidence>
<dbReference type="SUPFAM" id="SSF50156">
    <property type="entry name" value="PDZ domain-like"/>
    <property type="match status" value="2"/>
</dbReference>
<reference evidence="19 20" key="1">
    <citation type="submission" date="2019-08" db="EMBL/GenBank/DDBJ databases">
        <title>Amphibian skin-associated Pigmentiphaga: genome sequence and occurrence across geography and hosts.</title>
        <authorList>
            <person name="Bletz M.C."/>
            <person name="Bunk B."/>
            <person name="Sproeer C."/>
            <person name="Biwer P."/>
            <person name="Reiter S."/>
            <person name="Rabemananjara F.C.E."/>
            <person name="Schulz S."/>
            <person name="Overmann J."/>
            <person name="Vences M."/>
        </authorList>
    </citation>
    <scope>NUCLEOTIDE SEQUENCE [LARGE SCALE GENOMIC DNA]</scope>
    <source>
        <strain evidence="19 20">Mada1488</strain>
    </source>
</reference>
<dbReference type="Proteomes" id="UP000325161">
    <property type="component" value="Chromosome"/>
</dbReference>
<dbReference type="InterPro" id="IPR036034">
    <property type="entry name" value="PDZ_sf"/>
</dbReference>
<dbReference type="AlphaFoldDB" id="A0A5C0AZB8"/>
<dbReference type="InterPro" id="IPR001940">
    <property type="entry name" value="Peptidase_S1C"/>
</dbReference>
<dbReference type="NCBIfam" id="TIGR02037">
    <property type="entry name" value="degP_htrA_DO"/>
    <property type="match status" value="1"/>
</dbReference>
<evidence type="ECO:0000256" key="10">
    <source>
        <dbReference type="ARBA" id="ARBA00022801"/>
    </source>
</evidence>
<dbReference type="GO" id="GO:0004252">
    <property type="term" value="F:serine-type endopeptidase activity"/>
    <property type="evidence" value="ECO:0007669"/>
    <property type="project" value="InterPro"/>
</dbReference>
<feature type="region of interest" description="Disordered" evidence="16">
    <location>
        <begin position="85"/>
        <end position="114"/>
    </location>
</feature>
<accession>A0A5C0AZB8</accession>
<gene>
    <name evidence="19" type="ORF">FXN63_14690</name>
</gene>
<evidence type="ECO:0000256" key="15">
    <source>
        <dbReference type="PIRSR" id="PIRSR611782-2"/>
    </source>
</evidence>
<evidence type="ECO:0000256" key="8">
    <source>
        <dbReference type="ARBA" id="ARBA00022737"/>
    </source>
</evidence>
<dbReference type="OrthoDB" id="9758917at2"/>
<feature type="chain" id="PRO_5039589054" description="Probable periplasmic serine endoprotease DegP-like" evidence="17">
    <location>
        <begin position="32"/>
        <end position="493"/>
    </location>
</feature>